<name>A0A0A1F4J6_9BURK</name>
<dbReference type="HOGENOM" id="CLU_125851_0_0_4"/>
<gene>
    <name evidence="3" type="ORF">LT85_0483</name>
</gene>
<dbReference type="SUPFAM" id="SSF54523">
    <property type="entry name" value="Pili subunits"/>
    <property type="match status" value="1"/>
</dbReference>
<reference evidence="4" key="1">
    <citation type="journal article" date="2014" name="Soil Biol. Biochem.">
        <title>Structure and function of bacterial communities in ageing soils: Insights from the Mendocino ecological staircase.</title>
        <authorList>
            <person name="Uroz S."/>
            <person name="Tech J.J."/>
            <person name="Sawaya N.A."/>
            <person name="Frey-Klett P."/>
            <person name="Leveau J.H.J."/>
        </authorList>
    </citation>
    <scope>NUCLEOTIDE SEQUENCE [LARGE SCALE GENOMIC DNA]</scope>
    <source>
        <strain evidence="4">Cal35</strain>
    </source>
</reference>
<evidence type="ECO:0000313" key="4">
    <source>
        <dbReference type="Proteomes" id="UP000030302"/>
    </source>
</evidence>
<protein>
    <submittedName>
        <fullName evidence="3">Putative type IV pilin protein</fullName>
    </submittedName>
</protein>
<proteinExistence type="predicted"/>
<dbReference type="Gene3D" id="3.30.1690.10">
    <property type="entry name" value="TcpA-like pilin"/>
    <property type="match status" value="1"/>
</dbReference>
<keyword evidence="1" id="KW-1133">Transmembrane helix</keyword>
<keyword evidence="1" id="KW-0472">Membrane</keyword>
<evidence type="ECO:0000256" key="1">
    <source>
        <dbReference type="SAM" id="Phobius"/>
    </source>
</evidence>
<dbReference type="STRING" id="279058.LT85_0483"/>
<keyword evidence="4" id="KW-1185">Reference proteome</keyword>
<evidence type="ECO:0000313" key="3">
    <source>
        <dbReference type="EMBL" id="AIY39643.1"/>
    </source>
</evidence>
<dbReference type="Proteomes" id="UP000030302">
    <property type="component" value="Chromosome"/>
</dbReference>
<dbReference type="RefSeq" id="WP_052134570.1">
    <property type="nucleotide sequence ID" value="NZ_CP009962.1"/>
</dbReference>
<accession>A0A0A1F4J6</accession>
<dbReference type="InterPro" id="IPR045584">
    <property type="entry name" value="Pilin-like"/>
</dbReference>
<evidence type="ECO:0000259" key="2">
    <source>
        <dbReference type="Pfam" id="PF08805"/>
    </source>
</evidence>
<feature type="transmembrane region" description="Helical" evidence="1">
    <location>
        <begin position="21"/>
        <end position="48"/>
    </location>
</feature>
<dbReference type="EMBL" id="CP009962">
    <property type="protein sequence ID" value="AIY39643.1"/>
    <property type="molecule type" value="Genomic_DNA"/>
</dbReference>
<feature type="domain" description="Type 4 secretion system PilS N-terminal" evidence="2">
    <location>
        <begin position="51"/>
        <end position="181"/>
    </location>
</feature>
<sequence>MKNSRFMQSGKSSIINRQRGASLLEGIAYLGIAAIVILGAVSLLMGAFSSAQTNRASEEVVSIRTGVKKLYMGQSAAYSTGSLNPQLITAKVFPTTLAVTEAGGVTNTWNGAVTVTGVNANFTISYTAVPQDVCINMISGSNGWVSVAVNDGAENTAFPITPKAATDACTSTAGNKIVWTAL</sequence>
<keyword evidence="1" id="KW-0812">Transmembrane</keyword>
<dbReference type="Pfam" id="PF08805">
    <property type="entry name" value="PilS"/>
    <property type="match status" value="1"/>
</dbReference>
<dbReference type="InterPro" id="IPR014911">
    <property type="entry name" value="PilS_N"/>
</dbReference>
<organism evidence="3 4">
    <name type="scientific">Collimonas arenae</name>
    <dbReference type="NCBI Taxonomy" id="279058"/>
    <lineage>
        <taxon>Bacteria</taxon>
        <taxon>Pseudomonadati</taxon>
        <taxon>Pseudomonadota</taxon>
        <taxon>Betaproteobacteria</taxon>
        <taxon>Burkholderiales</taxon>
        <taxon>Oxalobacteraceae</taxon>
        <taxon>Collimonas</taxon>
    </lineage>
</organism>
<dbReference type="KEGG" id="care:LT85_0483"/>
<dbReference type="OrthoDB" id="6464241at2"/>
<dbReference type="AlphaFoldDB" id="A0A0A1F4J6"/>